<reference evidence="1" key="2">
    <citation type="submission" date="2020-11" db="EMBL/GenBank/DDBJ databases">
        <authorList>
            <person name="McCartney M.A."/>
            <person name="Auch B."/>
            <person name="Kono T."/>
            <person name="Mallez S."/>
            <person name="Becker A."/>
            <person name="Gohl D.M."/>
            <person name="Silverstein K.A.T."/>
            <person name="Koren S."/>
            <person name="Bechman K.B."/>
            <person name="Herman A."/>
            <person name="Abrahante J.E."/>
            <person name="Garbe J."/>
        </authorList>
    </citation>
    <scope>NUCLEOTIDE SEQUENCE</scope>
    <source>
        <strain evidence="1">Duluth1</strain>
        <tissue evidence="1">Whole animal</tissue>
    </source>
</reference>
<organism evidence="1 2">
    <name type="scientific">Dreissena polymorpha</name>
    <name type="common">Zebra mussel</name>
    <name type="synonym">Mytilus polymorpha</name>
    <dbReference type="NCBI Taxonomy" id="45954"/>
    <lineage>
        <taxon>Eukaryota</taxon>
        <taxon>Metazoa</taxon>
        <taxon>Spiralia</taxon>
        <taxon>Lophotrochozoa</taxon>
        <taxon>Mollusca</taxon>
        <taxon>Bivalvia</taxon>
        <taxon>Autobranchia</taxon>
        <taxon>Heteroconchia</taxon>
        <taxon>Euheterodonta</taxon>
        <taxon>Imparidentia</taxon>
        <taxon>Neoheterodontei</taxon>
        <taxon>Myida</taxon>
        <taxon>Dreissenoidea</taxon>
        <taxon>Dreissenidae</taxon>
        <taxon>Dreissena</taxon>
    </lineage>
</organism>
<comment type="caution">
    <text evidence="1">The sequence shown here is derived from an EMBL/GenBank/DDBJ whole genome shotgun (WGS) entry which is preliminary data.</text>
</comment>
<keyword evidence="2" id="KW-1185">Reference proteome</keyword>
<protein>
    <submittedName>
        <fullName evidence="1">Uncharacterized protein</fullName>
    </submittedName>
</protein>
<reference evidence="1" key="1">
    <citation type="journal article" date="2019" name="bioRxiv">
        <title>The Genome of the Zebra Mussel, Dreissena polymorpha: A Resource for Invasive Species Research.</title>
        <authorList>
            <person name="McCartney M.A."/>
            <person name="Auch B."/>
            <person name="Kono T."/>
            <person name="Mallez S."/>
            <person name="Zhang Y."/>
            <person name="Obille A."/>
            <person name="Becker A."/>
            <person name="Abrahante J.E."/>
            <person name="Garbe J."/>
            <person name="Badalamenti J.P."/>
            <person name="Herman A."/>
            <person name="Mangelson H."/>
            <person name="Liachko I."/>
            <person name="Sullivan S."/>
            <person name="Sone E.D."/>
            <person name="Koren S."/>
            <person name="Silverstein K.A.T."/>
            <person name="Beckman K.B."/>
            <person name="Gohl D.M."/>
        </authorList>
    </citation>
    <scope>NUCLEOTIDE SEQUENCE</scope>
    <source>
        <strain evidence="1">Duluth1</strain>
        <tissue evidence="1">Whole animal</tissue>
    </source>
</reference>
<gene>
    <name evidence="1" type="ORF">DPMN_083934</name>
</gene>
<dbReference type="EMBL" id="JAIWYP010000016">
    <property type="protein sequence ID" value="KAH3696469.1"/>
    <property type="molecule type" value="Genomic_DNA"/>
</dbReference>
<dbReference type="AlphaFoldDB" id="A0A9D3YDY8"/>
<accession>A0A9D3YDY8</accession>
<evidence type="ECO:0000313" key="1">
    <source>
        <dbReference type="EMBL" id="KAH3696469.1"/>
    </source>
</evidence>
<proteinExistence type="predicted"/>
<evidence type="ECO:0000313" key="2">
    <source>
        <dbReference type="Proteomes" id="UP000828390"/>
    </source>
</evidence>
<sequence length="59" mass="6705">MNQVLGLMNPVLGLEEPSPGIRDSHCPVRNHTPVDMLQYYDRSPHNLFDRVGESDVRNS</sequence>
<dbReference type="Proteomes" id="UP000828390">
    <property type="component" value="Unassembled WGS sequence"/>
</dbReference>
<name>A0A9D3YDY8_DREPO</name>